<accession>A0ACC0X0Z0</accession>
<evidence type="ECO:0000313" key="2">
    <source>
        <dbReference type="Proteomes" id="UP001163603"/>
    </source>
</evidence>
<comment type="caution">
    <text evidence="1">The sequence shown here is derived from an EMBL/GenBank/DDBJ whole genome shotgun (WGS) entry which is preliminary data.</text>
</comment>
<protein>
    <submittedName>
        <fullName evidence="1">Uncharacterized protein</fullName>
    </submittedName>
</protein>
<reference evidence="2" key="1">
    <citation type="journal article" date="2023" name="G3 (Bethesda)">
        <title>Genome assembly and association tests identify interacting loci associated with vigor, precocity, and sex in interspecific pistachio rootstocks.</title>
        <authorList>
            <person name="Palmer W."/>
            <person name="Jacygrad E."/>
            <person name="Sagayaradj S."/>
            <person name="Cavanaugh K."/>
            <person name="Han R."/>
            <person name="Bertier L."/>
            <person name="Beede B."/>
            <person name="Kafkas S."/>
            <person name="Golino D."/>
            <person name="Preece J."/>
            <person name="Michelmore R."/>
        </authorList>
    </citation>
    <scope>NUCLEOTIDE SEQUENCE [LARGE SCALE GENOMIC DNA]</scope>
</reference>
<dbReference type="EMBL" id="CM047750">
    <property type="protein sequence ID" value="KAJ0008176.1"/>
    <property type="molecule type" value="Genomic_DNA"/>
</dbReference>
<sequence length="50" mass="5770">MIKENAFNQIIAAVIPWVDILLAWNSTSAPRDSKDIQVYRKKPKFIDVKP</sequence>
<keyword evidence="2" id="KW-1185">Reference proteome</keyword>
<gene>
    <name evidence="1" type="ORF">Pint_28833</name>
</gene>
<evidence type="ECO:0000313" key="1">
    <source>
        <dbReference type="EMBL" id="KAJ0008176.1"/>
    </source>
</evidence>
<name>A0ACC0X0Z0_9ROSI</name>
<organism evidence="1 2">
    <name type="scientific">Pistacia integerrima</name>
    <dbReference type="NCBI Taxonomy" id="434235"/>
    <lineage>
        <taxon>Eukaryota</taxon>
        <taxon>Viridiplantae</taxon>
        <taxon>Streptophyta</taxon>
        <taxon>Embryophyta</taxon>
        <taxon>Tracheophyta</taxon>
        <taxon>Spermatophyta</taxon>
        <taxon>Magnoliopsida</taxon>
        <taxon>eudicotyledons</taxon>
        <taxon>Gunneridae</taxon>
        <taxon>Pentapetalae</taxon>
        <taxon>rosids</taxon>
        <taxon>malvids</taxon>
        <taxon>Sapindales</taxon>
        <taxon>Anacardiaceae</taxon>
        <taxon>Pistacia</taxon>
    </lineage>
</organism>
<proteinExistence type="predicted"/>
<dbReference type="Proteomes" id="UP001163603">
    <property type="component" value="Chromosome 15"/>
</dbReference>